<dbReference type="InterPro" id="IPR038765">
    <property type="entry name" value="Papain-like_cys_pep_sf"/>
</dbReference>
<proteinExistence type="predicted"/>
<evidence type="ECO:0000313" key="1">
    <source>
        <dbReference type="EMBL" id="UOD28536.1"/>
    </source>
</evidence>
<sequence>MKEHARWHHAALYVGKGVICEASRIGVQRDMLSKYVGSHHLRFRRNPDLTIEERYELALHALASQGVSYNFREIFRLWKAARFGFGNSTKANVQMLGNQYPKQATICSQLYADCHVSVTKTVIGTWMAAKQPRLV</sequence>
<dbReference type="Gene3D" id="3.90.1720.10">
    <property type="entry name" value="endopeptidase domain like (from Nostoc punctiforme)"/>
    <property type="match status" value="1"/>
</dbReference>
<evidence type="ECO:0000313" key="2">
    <source>
        <dbReference type="Proteomes" id="UP000831532"/>
    </source>
</evidence>
<dbReference type="EMBL" id="CP063361">
    <property type="protein sequence ID" value="UOD28536.1"/>
    <property type="molecule type" value="Genomic_DNA"/>
</dbReference>
<dbReference type="SUPFAM" id="SSF54001">
    <property type="entry name" value="Cysteine proteinases"/>
    <property type="match status" value="1"/>
</dbReference>
<reference evidence="1 2" key="1">
    <citation type="submission" date="2020-10" db="EMBL/GenBank/DDBJ databases">
        <title>Genome analysis of Massilia species.</title>
        <authorList>
            <person name="Jung D.-H."/>
        </authorList>
    </citation>
    <scope>NUCLEOTIDE SEQUENCE [LARGE SCALE GENOMIC DNA]</scope>
    <source>
        <strain evidence="2">sipir</strain>
    </source>
</reference>
<accession>A0ABY4A1A8</accession>
<keyword evidence="2" id="KW-1185">Reference proteome</keyword>
<gene>
    <name evidence="1" type="ORF">INH39_24255</name>
</gene>
<protein>
    <submittedName>
        <fullName evidence="1">Uncharacterized protein</fullName>
    </submittedName>
</protein>
<name>A0ABY4A1A8_9BURK</name>
<dbReference type="Proteomes" id="UP000831532">
    <property type="component" value="Chromosome"/>
</dbReference>
<dbReference type="RefSeq" id="WP_243489685.1">
    <property type="nucleotide sequence ID" value="NZ_CP063361.1"/>
</dbReference>
<organism evidence="1 2">
    <name type="scientific">Massilia violaceinigra</name>
    <dbReference type="NCBI Taxonomy" id="2045208"/>
    <lineage>
        <taxon>Bacteria</taxon>
        <taxon>Pseudomonadati</taxon>
        <taxon>Pseudomonadota</taxon>
        <taxon>Betaproteobacteria</taxon>
        <taxon>Burkholderiales</taxon>
        <taxon>Oxalobacteraceae</taxon>
        <taxon>Telluria group</taxon>
        <taxon>Massilia</taxon>
    </lineage>
</organism>